<evidence type="ECO:0000256" key="12">
    <source>
        <dbReference type="RuleBase" id="RU000605"/>
    </source>
</evidence>
<dbReference type="InterPro" id="IPR000453">
    <property type="entry name" value="Chorismate_synth"/>
</dbReference>
<feature type="binding site" evidence="11">
    <location>
        <position position="332"/>
    </location>
    <ligand>
        <name>FMN</name>
        <dbReference type="ChEBI" id="CHEBI:58210"/>
    </ligand>
</feature>
<keyword evidence="5 11" id="KW-0285">Flavoprotein</keyword>
<evidence type="ECO:0000313" key="13">
    <source>
        <dbReference type="EMBL" id="SMB89238.1"/>
    </source>
</evidence>
<dbReference type="Proteomes" id="UP000192731">
    <property type="component" value="Unassembled WGS sequence"/>
</dbReference>
<comment type="similarity">
    <text evidence="2 11 12">Belongs to the chorismate synthase family.</text>
</comment>
<keyword evidence="14" id="KW-1185">Reference proteome</keyword>
<dbReference type="PROSITE" id="PS00787">
    <property type="entry name" value="CHORISMATE_SYNTHASE_1"/>
    <property type="match status" value="1"/>
</dbReference>
<evidence type="ECO:0000256" key="10">
    <source>
        <dbReference type="ARBA" id="ARBA00023239"/>
    </source>
</evidence>
<dbReference type="EC" id="4.2.3.5" evidence="3 11"/>
<dbReference type="PANTHER" id="PTHR21085">
    <property type="entry name" value="CHORISMATE SYNTHASE"/>
    <property type="match status" value="1"/>
</dbReference>
<evidence type="ECO:0000256" key="8">
    <source>
        <dbReference type="ARBA" id="ARBA00022857"/>
    </source>
</evidence>
<keyword evidence="7 11" id="KW-0274">FAD</keyword>
<name>A0A1W1V795_DESTI</name>
<keyword evidence="10 11" id="KW-0456">Lyase</keyword>
<dbReference type="PANTHER" id="PTHR21085:SF0">
    <property type="entry name" value="CHORISMATE SYNTHASE"/>
    <property type="match status" value="1"/>
</dbReference>
<dbReference type="GO" id="GO:0004107">
    <property type="term" value="F:chorismate synthase activity"/>
    <property type="evidence" value="ECO:0007669"/>
    <property type="project" value="UniProtKB-UniRule"/>
</dbReference>
<dbReference type="PROSITE" id="PS00788">
    <property type="entry name" value="CHORISMATE_SYNTHASE_2"/>
    <property type="match status" value="1"/>
</dbReference>
<dbReference type="HAMAP" id="MF_00300">
    <property type="entry name" value="Chorismate_synth"/>
    <property type="match status" value="1"/>
</dbReference>
<keyword evidence="9 11" id="KW-0057">Aromatic amino acid biosynthesis</keyword>
<comment type="cofactor">
    <cofactor evidence="11 12">
        <name>FMNH2</name>
        <dbReference type="ChEBI" id="CHEBI:57618"/>
    </cofactor>
    <text evidence="11 12">Reduced FMN (FMNH(2)).</text>
</comment>
<keyword evidence="4 11" id="KW-0028">Amino-acid biosynthesis</keyword>
<dbReference type="FunFam" id="3.60.150.10:FF:000002">
    <property type="entry name" value="Chorismate synthase"/>
    <property type="match status" value="1"/>
</dbReference>
<dbReference type="GO" id="GO:0010181">
    <property type="term" value="F:FMN binding"/>
    <property type="evidence" value="ECO:0007669"/>
    <property type="project" value="TreeGrafter"/>
</dbReference>
<keyword evidence="8 11" id="KW-0521">NADP</keyword>
<feature type="binding site" evidence="11">
    <location>
        <position position="40"/>
    </location>
    <ligand>
        <name>NADP(+)</name>
        <dbReference type="ChEBI" id="CHEBI:58349"/>
    </ligand>
</feature>
<keyword evidence="6 11" id="KW-0288">FMN</keyword>
<dbReference type="GO" id="GO:0008652">
    <property type="term" value="P:amino acid biosynthetic process"/>
    <property type="evidence" value="ECO:0007669"/>
    <property type="project" value="UniProtKB-KW"/>
</dbReference>
<dbReference type="GO" id="GO:0009073">
    <property type="term" value="P:aromatic amino acid family biosynthetic process"/>
    <property type="evidence" value="ECO:0007669"/>
    <property type="project" value="UniProtKB-KW"/>
</dbReference>
<dbReference type="GO" id="GO:0009423">
    <property type="term" value="P:chorismate biosynthetic process"/>
    <property type="evidence" value="ECO:0007669"/>
    <property type="project" value="UniProtKB-UniRule"/>
</dbReference>
<proteinExistence type="inferred from homology"/>
<dbReference type="InterPro" id="IPR035904">
    <property type="entry name" value="Chorismate_synth_AroC_sf"/>
</dbReference>
<accession>A0A1W1V795</accession>
<feature type="binding site" evidence="11">
    <location>
        <begin position="129"/>
        <end position="131"/>
    </location>
    <ligand>
        <name>FMN</name>
        <dbReference type="ChEBI" id="CHEBI:58210"/>
    </ligand>
</feature>
<protein>
    <recommendedName>
        <fullName evidence="3 11">Chorismate synthase</fullName>
        <shortName evidence="11">CS</shortName>
        <ecNumber evidence="3 11">4.2.3.5</ecNumber>
    </recommendedName>
    <alternativeName>
        <fullName evidence="11">5-enolpyruvylshikimate-3-phosphate phospholyase</fullName>
    </alternativeName>
</protein>
<feature type="binding site" evidence="11">
    <location>
        <position position="46"/>
    </location>
    <ligand>
        <name>NADP(+)</name>
        <dbReference type="ChEBI" id="CHEBI:58349"/>
    </ligand>
</feature>
<evidence type="ECO:0000256" key="7">
    <source>
        <dbReference type="ARBA" id="ARBA00022827"/>
    </source>
</evidence>
<organism evidence="13 14">
    <name type="scientific">Desulfonispora thiosulfatigenes DSM 11270</name>
    <dbReference type="NCBI Taxonomy" id="656914"/>
    <lineage>
        <taxon>Bacteria</taxon>
        <taxon>Bacillati</taxon>
        <taxon>Bacillota</taxon>
        <taxon>Clostridia</taxon>
        <taxon>Eubacteriales</taxon>
        <taxon>Peptococcaceae</taxon>
        <taxon>Desulfonispora</taxon>
    </lineage>
</organism>
<dbReference type="Gene3D" id="3.60.150.10">
    <property type="entry name" value="Chorismate synthase AroC"/>
    <property type="match status" value="1"/>
</dbReference>
<evidence type="ECO:0000256" key="1">
    <source>
        <dbReference type="ARBA" id="ARBA00005044"/>
    </source>
</evidence>
<dbReference type="PIRSF" id="PIRSF001456">
    <property type="entry name" value="Chorismate_synth"/>
    <property type="match status" value="1"/>
</dbReference>
<dbReference type="NCBIfam" id="TIGR00033">
    <property type="entry name" value="aroC"/>
    <property type="match status" value="1"/>
</dbReference>
<evidence type="ECO:0000256" key="9">
    <source>
        <dbReference type="ARBA" id="ARBA00023141"/>
    </source>
</evidence>
<dbReference type="UniPathway" id="UPA00053">
    <property type="reaction ID" value="UER00090"/>
</dbReference>
<feature type="binding site" evidence="11">
    <location>
        <position position="291"/>
    </location>
    <ligand>
        <name>FMN</name>
        <dbReference type="ChEBI" id="CHEBI:58210"/>
    </ligand>
</feature>
<dbReference type="NCBIfam" id="NF003793">
    <property type="entry name" value="PRK05382.1"/>
    <property type="match status" value="1"/>
</dbReference>
<dbReference type="CDD" id="cd07304">
    <property type="entry name" value="Chorismate_synthase"/>
    <property type="match status" value="1"/>
</dbReference>
<dbReference type="RefSeq" id="WP_084052973.1">
    <property type="nucleotide sequence ID" value="NZ_FWWT01000016.1"/>
</dbReference>
<comment type="subunit">
    <text evidence="11">Homotetramer.</text>
</comment>
<dbReference type="OrthoDB" id="9771806at2"/>
<dbReference type="EMBL" id="FWWT01000016">
    <property type="protein sequence ID" value="SMB89238.1"/>
    <property type="molecule type" value="Genomic_DNA"/>
</dbReference>
<sequence length="388" mass="42605">MLRYLTSGESHGKALVAIVEGFPAGFEISEEYINKQLKKRQGGHGRGGRMAIETDKVQIIAGVRDGKSMGSPITLMIENKDWENWQNIMQAAKGAHIEERKVTKPRPGHADLTGTIKYNHKDVRNVLERASARETAIRVAVGALAECILQHFEIDVFGHVVKIATVDAKVNYENLNEELYNTPLYCTDEVATGEMIKIIDEAKNNGDSLGGIVEVVAKNVPKGLGSYVHWDRKLDARLAYAVMSIQAIKAVELGAGFNSANLSGSELHDEIYFSGEKGFYHETNNSGGIEGGMSNGEPIILRAAMKPIPTLYKPLKSVDYFTKEQYEASVERSDSCAVSAAAIVAQSVVSLEIANSFLEKFAGDNLQEIEGNYENYVNYLAEINEVSR</sequence>
<evidence type="ECO:0000256" key="6">
    <source>
        <dbReference type="ARBA" id="ARBA00022643"/>
    </source>
</evidence>
<feature type="binding site" evidence="11">
    <location>
        <begin position="306"/>
        <end position="310"/>
    </location>
    <ligand>
        <name>FMN</name>
        <dbReference type="ChEBI" id="CHEBI:58210"/>
    </ligand>
</feature>
<reference evidence="13 14" key="1">
    <citation type="submission" date="2017-04" db="EMBL/GenBank/DDBJ databases">
        <authorList>
            <person name="Afonso C.L."/>
            <person name="Miller P.J."/>
            <person name="Scott M.A."/>
            <person name="Spackman E."/>
            <person name="Goraichik I."/>
            <person name="Dimitrov K.M."/>
            <person name="Suarez D.L."/>
            <person name="Swayne D.E."/>
        </authorList>
    </citation>
    <scope>NUCLEOTIDE SEQUENCE [LARGE SCALE GENOMIC DNA]</scope>
    <source>
        <strain evidence="13 14">DSM 11270</strain>
    </source>
</reference>
<evidence type="ECO:0000256" key="11">
    <source>
        <dbReference type="HAMAP-Rule" id="MF_00300"/>
    </source>
</evidence>
<dbReference type="GO" id="GO:0005829">
    <property type="term" value="C:cytosol"/>
    <property type="evidence" value="ECO:0007669"/>
    <property type="project" value="TreeGrafter"/>
</dbReference>
<dbReference type="Pfam" id="PF01264">
    <property type="entry name" value="Chorismate_synt"/>
    <property type="match status" value="1"/>
</dbReference>
<comment type="catalytic activity">
    <reaction evidence="11 12">
        <text>5-O-(1-carboxyvinyl)-3-phosphoshikimate = chorismate + phosphate</text>
        <dbReference type="Rhea" id="RHEA:21020"/>
        <dbReference type="ChEBI" id="CHEBI:29748"/>
        <dbReference type="ChEBI" id="CHEBI:43474"/>
        <dbReference type="ChEBI" id="CHEBI:57701"/>
        <dbReference type="EC" id="4.2.3.5"/>
    </reaction>
</comment>
<evidence type="ECO:0000313" key="14">
    <source>
        <dbReference type="Proteomes" id="UP000192731"/>
    </source>
</evidence>
<dbReference type="InterPro" id="IPR020541">
    <property type="entry name" value="Chorismate_synthase_CS"/>
</dbReference>
<evidence type="ECO:0000256" key="3">
    <source>
        <dbReference type="ARBA" id="ARBA00013036"/>
    </source>
</evidence>
<evidence type="ECO:0000256" key="2">
    <source>
        <dbReference type="ARBA" id="ARBA00008014"/>
    </source>
</evidence>
<dbReference type="SUPFAM" id="SSF103263">
    <property type="entry name" value="Chorismate synthase, AroC"/>
    <property type="match status" value="1"/>
</dbReference>
<dbReference type="AlphaFoldDB" id="A0A1W1V795"/>
<evidence type="ECO:0000256" key="4">
    <source>
        <dbReference type="ARBA" id="ARBA00022605"/>
    </source>
</evidence>
<comment type="function">
    <text evidence="11">Catalyzes the anti-1,4-elimination of the C-3 phosphate and the C-6 proR hydrogen from 5-enolpyruvylshikimate-3-phosphate (EPSP) to yield chorismate, which is the branch point compound that serves as the starting substrate for the three terminal pathways of aromatic amino acid biosynthesis. This reaction introduces a second double bond into the aromatic ring system.</text>
</comment>
<gene>
    <name evidence="11" type="primary">aroC</name>
    <name evidence="13" type="ORF">SAMN00017405_0586</name>
</gene>
<comment type="pathway">
    <text evidence="1 11 12">Metabolic intermediate biosynthesis; chorismate biosynthesis; chorismate from D-erythrose 4-phosphate and phosphoenolpyruvate: step 7/7.</text>
</comment>
<evidence type="ECO:0000256" key="5">
    <source>
        <dbReference type="ARBA" id="ARBA00022630"/>
    </source>
</evidence>
<dbReference type="STRING" id="656914.SAMN00017405_0586"/>
<feature type="binding site" evidence="11">
    <location>
        <begin position="246"/>
        <end position="247"/>
    </location>
    <ligand>
        <name>FMN</name>
        <dbReference type="ChEBI" id="CHEBI:58210"/>
    </ligand>
</feature>